<dbReference type="AlphaFoldDB" id="A0AAV9CLF1"/>
<organism evidence="9 10">
    <name type="scientific">Acorus calamus</name>
    <name type="common">Sweet flag</name>
    <dbReference type="NCBI Taxonomy" id="4465"/>
    <lineage>
        <taxon>Eukaryota</taxon>
        <taxon>Viridiplantae</taxon>
        <taxon>Streptophyta</taxon>
        <taxon>Embryophyta</taxon>
        <taxon>Tracheophyta</taxon>
        <taxon>Spermatophyta</taxon>
        <taxon>Magnoliopsida</taxon>
        <taxon>Liliopsida</taxon>
        <taxon>Acoraceae</taxon>
        <taxon>Acorus</taxon>
    </lineage>
</organism>
<dbReference type="EMBL" id="JAUJYO010000018">
    <property type="protein sequence ID" value="KAK1289532.1"/>
    <property type="molecule type" value="Genomic_DNA"/>
</dbReference>
<keyword evidence="10" id="KW-1185">Reference proteome</keyword>
<dbReference type="GO" id="GO:0046872">
    <property type="term" value="F:metal ion binding"/>
    <property type="evidence" value="ECO:0007669"/>
    <property type="project" value="UniProtKB-KW"/>
</dbReference>
<dbReference type="Proteomes" id="UP001180020">
    <property type="component" value="Unassembled WGS sequence"/>
</dbReference>
<proteinExistence type="predicted"/>
<feature type="binding site" evidence="6">
    <location>
        <position position="91"/>
    </location>
    <ligand>
        <name>substrate</name>
    </ligand>
</feature>
<dbReference type="InterPro" id="IPR036412">
    <property type="entry name" value="HAD-like_sf"/>
</dbReference>
<protein>
    <submittedName>
        <fullName evidence="9">Inorganic pyrophosphatase 2</fullName>
    </submittedName>
</protein>
<evidence type="ECO:0000256" key="5">
    <source>
        <dbReference type="PIRSR" id="PIRSR031051-1"/>
    </source>
</evidence>
<accession>A0AAV9CLF1</accession>
<dbReference type="NCBIfam" id="TIGR01489">
    <property type="entry name" value="DKMTPPase-SF"/>
    <property type="match status" value="1"/>
</dbReference>
<dbReference type="PIRSF" id="PIRSF031051">
    <property type="entry name" value="PyrdxlP_Pase_PHOSPHO2"/>
    <property type="match status" value="1"/>
</dbReference>
<evidence type="ECO:0000256" key="6">
    <source>
        <dbReference type="PIRSR" id="PIRSR031051-2"/>
    </source>
</evidence>
<comment type="caution">
    <text evidence="9">The sequence shown here is derived from an EMBL/GenBank/DDBJ whole genome shotgun (WGS) entry which is preliminary data.</text>
</comment>
<keyword evidence="4 7" id="KW-0460">Magnesium</keyword>
<dbReference type="Gene3D" id="3.40.50.1000">
    <property type="entry name" value="HAD superfamily/HAD-like"/>
    <property type="match status" value="1"/>
</dbReference>
<feature type="binding site" evidence="6">
    <location>
        <position position="20"/>
    </location>
    <ligand>
        <name>substrate</name>
    </ligand>
</feature>
<dbReference type="InterPro" id="IPR023214">
    <property type="entry name" value="HAD_sf"/>
</dbReference>
<dbReference type="InterPro" id="IPR006384">
    <property type="entry name" value="HAD_hydro_PyrdxlP_Pase-like"/>
</dbReference>
<feature type="binding site" evidence="7">
    <location>
        <position position="11"/>
    </location>
    <ligand>
        <name>Mg(2+)</name>
        <dbReference type="ChEBI" id="CHEBI:18420"/>
    </ligand>
</feature>
<dbReference type="InterPro" id="IPR016965">
    <property type="entry name" value="Pase_PHOSPHO-typ"/>
</dbReference>
<evidence type="ECO:0000256" key="7">
    <source>
        <dbReference type="PIRSR" id="PIRSR031051-3"/>
    </source>
</evidence>
<sequence>MAGVIVIFDFDKTIIDCDSDNWVVDSLGATALFDELLPTMPWNSLMPSKQPMLWGVIYINLVNQYPLIILRFMVSMCFVVINRCELRIVSDANHFFIETILRHHGLFDYFSEINTNPGFVDEEAKLRIQPYHDFFNSASHGCKNLCPPNMCKGLIIKRIQDSMISEGKKRIIYLGDGKGDYCPLLKLGEGDFMMPRKNYPVWELITSNPLLLKAEIHEWSDAEELEKVLLKLINIVLLAEKKTPDLLSMDWKLEPVSRLSHEAFPQAPTPSHLVQSADTLSTRITPR</sequence>
<evidence type="ECO:0000256" key="4">
    <source>
        <dbReference type="ARBA" id="ARBA00022842"/>
    </source>
</evidence>
<dbReference type="Pfam" id="PF06888">
    <property type="entry name" value="Put_Phosphatase"/>
    <property type="match status" value="1"/>
</dbReference>
<dbReference type="PANTHER" id="PTHR20889:SF12">
    <property type="entry name" value="LP01149P"/>
    <property type="match status" value="1"/>
</dbReference>
<feature type="region of interest" description="Disordered" evidence="8">
    <location>
        <begin position="267"/>
        <end position="287"/>
    </location>
</feature>
<evidence type="ECO:0000256" key="8">
    <source>
        <dbReference type="SAM" id="MobiDB-lite"/>
    </source>
</evidence>
<evidence type="ECO:0000256" key="3">
    <source>
        <dbReference type="ARBA" id="ARBA00022801"/>
    </source>
</evidence>
<feature type="compositionally biased region" description="Polar residues" evidence="8">
    <location>
        <begin position="272"/>
        <end position="287"/>
    </location>
</feature>
<feature type="active site" description="Proton donor" evidence="5">
    <location>
        <position position="11"/>
    </location>
</feature>
<reference evidence="9" key="2">
    <citation type="submission" date="2023-06" db="EMBL/GenBank/DDBJ databases">
        <authorList>
            <person name="Ma L."/>
            <person name="Liu K.-W."/>
            <person name="Li Z."/>
            <person name="Hsiao Y.-Y."/>
            <person name="Qi Y."/>
            <person name="Fu T."/>
            <person name="Tang G."/>
            <person name="Zhang D."/>
            <person name="Sun W.-H."/>
            <person name="Liu D.-K."/>
            <person name="Li Y."/>
            <person name="Chen G.-Z."/>
            <person name="Liu X.-D."/>
            <person name="Liao X.-Y."/>
            <person name="Jiang Y.-T."/>
            <person name="Yu X."/>
            <person name="Hao Y."/>
            <person name="Huang J."/>
            <person name="Zhao X.-W."/>
            <person name="Ke S."/>
            <person name="Chen Y.-Y."/>
            <person name="Wu W.-L."/>
            <person name="Hsu J.-L."/>
            <person name="Lin Y.-F."/>
            <person name="Huang M.-D."/>
            <person name="Li C.-Y."/>
            <person name="Huang L."/>
            <person name="Wang Z.-W."/>
            <person name="Zhao X."/>
            <person name="Zhong W.-Y."/>
            <person name="Peng D.-H."/>
            <person name="Ahmad S."/>
            <person name="Lan S."/>
            <person name="Zhang J.-S."/>
            <person name="Tsai W.-C."/>
            <person name="Van De Peer Y."/>
            <person name="Liu Z.-J."/>
        </authorList>
    </citation>
    <scope>NUCLEOTIDE SEQUENCE</scope>
    <source>
        <strain evidence="9">CP</strain>
        <tissue evidence="9">Leaves</tissue>
    </source>
</reference>
<keyword evidence="2 7" id="KW-0479">Metal-binding</keyword>
<feature type="binding site" evidence="7">
    <location>
        <position position="176"/>
    </location>
    <ligand>
        <name>Mg(2+)</name>
        <dbReference type="ChEBI" id="CHEBI:18420"/>
    </ligand>
</feature>
<dbReference type="NCBIfam" id="TIGR01488">
    <property type="entry name" value="HAD-SF-IB"/>
    <property type="match status" value="1"/>
</dbReference>
<dbReference type="PANTHER" id="PTHR20889">
    <property type="entry name" value="PHOSPHATASE, ORPHAN 1, 2"/>
    <property type="match status" value="1"/>
</dbReference>
<evidence type="ECO:0000256" key="2">
    <source>
        <dbReference type="ARBA" id="ARBA00022723"/>
    </source>
</evidence>
<reference evidence="9" key="1">
    <citation type="journal article" date="2023" name="Nat. Commun.">
        <title>Diploid and tetraploid genomes of Acorus and the evolution of monocots.</title>
        <authorList>
            <person name="Ma L."/>
            <person name="Liu K.W."/>
            <person name="Li Z."/>
            <person name="Hsiao Y.Y."/>
            <person name="Qi Y."/>
            <person name="Fu T."/>
            <person name="Tang G.D."/>
            <person name="Zhang D."/>
            <person name="Sun W.H."/>
            <person name="Liu D.K."/>
            <person name="Li Y."/>
            <person name="Chen G.Z."/>
            <person name="Liu X.D."/>
            <person name="Liao X.Y."/>
            <person name="Jiang Y.T."/>
            <person name="Yu X."/>
            <person name="Hao Y."/>
            <person name="Huang J."/>
            <person name="Zhao X.W."/>
            <person name="Ke S."/>
            <person name="Chen Y.Y."/>
            <person name="Wu W.L."/>
            <person name="Hsu J.L."/>
            <person name="Lin Y.F."/>
            <person name="Huang M.D."/>
            <person name="Li C.Y."/>
            <person name="Huang L."/>
            <person name="Wang Z.W."/>
            <person name="Zhao X."/>
            <person name="Zhong W.Y."/>
            <person name="Peng D.H."/>
            <person name="Ahmad S."/>
            <person name="Lan S."/>
            <person name="Zhang J.S."/>
            <person name="Tsai W.C."/>
            <person name="Van de Peer Y."/>
            <person name="Liu Z.J."/>
        </authorList>
    </citation>
    <scope>NUCLEOTIDE SEQUENCE</scope>
    <source>
        <strain evidence="9">CP</strain>
    </source>
</reference>
<keyword evidence="3" id="KW-0378">Hydrolase</keyword>
<gene>
    <name evidence="9" type="ORF">QJS10_CPB18g00920</name>
</gene>
<evidence type="ECO:0000256" key="1">
    <source>
        <dbReference type="ARBA" id="ARBA00001946"/>
    </source>
</evidence>
<evidence type="ECO:0000313" key="10">
    <source>
        <dbReference type="Proteomes" id="UP001180020"/>
    </source>
</evidence>
<dbReference type="GO" id="GO:0016791">
    <property type="term" value="F:phosphatase activity"/>
    <property type="evidence" value="ECO:0007669"/>
    <property type="project" value="InterPro"/>
</dbReference>
<name>A0AAV9CLF1_ACOCL</name>
<dbReference type="SUPFAM" id="SSF56784">
    <property type="entry name" value="HAD-like"/>
    <property type="match status" value="1"/>
</dbReference>
<feature type="binding site" evidence="7">
    <location>
        <position position="9"/>
    </location>
    <ligand>
        <name>Mg(2+)</name>
        <dbReference type="ChEBI" id="CHEBI:18420"/>
    </ligand>
</feature>
<feature type="active site" description="Nucleophile" evidence="5">
    <location>
        <position position="9"/>
    </location>
</feature>
<evidence type="ECO:0000313" key="9">
    <source>
        <dbReference type="EMBL" id="KAK1289532.1"/>
    </source>
</evidence>
<comment type="cofactor">
    <cofactor evidence="1 7">
        <name>Mg(2+)</name>
        <dbReference type="ChEBI" id="CHEBI:18420"/>
    </cofactor>
</comment>